<reference evidence="2 3" key="1">
    <citation type="journal article" date="2024" name="bioRxiv">
        <title>A reference genome for Trichogramma kaykai: A tiny desert-dwelling parasitoid wasp with competing sex-ratio distorters.</title>
        <authorList>
            <person name="Culotta J."/>
            <person name="Lindsey A.R."/>
        </authorList>
    </citation>
    <scope>NUCLEOTIDE SEQUENCE [LARGE SCALE GENOMIC DNA]</scope>
    <source>
        <strain evidence="2 3">KSX58</strain>
    </source>
</reference>
<protein>
    <recommendedName>
        <fullName evidence="1">Endonuclease/exonuclease/phosphatase domain-containing protein</fullName>
    </recommendedName>
</protein>
<comment type="caution">
    <text evidence="2">The sequence shown here is derived from an EMBL/GenBank/DDBJ whole genome shotgun (WGS) entry which is preliminary data.</text>
</comment>
<organism evidence="2 3">
    <name type="scientific">Trichogramma kaykai</name>
    <dbReference type="NCBI Taxonomy" id="54128"/>
    <lineage>
        <taxon>Eukaryota</taxon>
        <taxon>Metazoa</taxon>
        <taxon>Ecdysozoa</taxon>
        <taxon>Arthropoda</taxon>
        <taxon>Hexapoda</taxon>
        <taxon>Insecta</taxon>
        <taxon>Pterygota</taxon>
        <taxon>Neoptera</taxon>
        <taxon>Endopterygota</taxon>
        <taxon>Hymenoptera</taxon>
        <taxon>Apocrita</taxon>
        <taxon>Proctotrupomorpha</taxon>
        <taxon>Chalcidoidea</taxon>
        <taxon>Trichogrammatidae</taxon>
        <taxon>Trichogramma</taxon>
    </lineage>
</organism>
<name>A0ABD2W6V0_9HYME</name>
<feature type="domain" description="Endonuclease/exonuclease/phosphatase" evidence="1">
    <location>
        <begin position="1"/>
        <end position="73"/>
    </location>
</feature>
<evidence type="ECO:0000259" key="1">
    <source>
        <dbReference type="Pfam" id="PF14529"/>
    </source>
</evidence>
<dbReference type="Gene3D" id="3.60.10.10">
    <property type="entry name" value="Endonuclease/exonuclease/phosphatase"/>
    <property type="match status" value="1"/>
</dbReference>
<dbReference type="InterPro" id="IPR005135">
    <property type="entry name" value="Endo/exonuclease/phosphatase"/>
</dbReference>
<keyword evidence="3" id="KW-1185">Reference proteome</keyword>
<evidence type="ECO:0000313" key="3">
    <source>
        <dbReference type="Proteomes" id="UP001627154"/>
    </source>
</evidence>
<dbReference type="Pfam" id="PF14529">
    <property type="entry name" value="Exo_endo_phos_2"/>
    <property type="match status" value="1"/>
</dbReference>
<dbReference type="AlphaFoldDB" id="A0ABD2W6V0"/>
<dbReference type="SUPFAM" id="SSF56219">
    <property type="entry name" value="DNase I-like"/>
    <property type="match status" value="1"/>
</dbReference>
<evidence type="ECO:0000313" key="2">
    <source>
        <dbReference type="EMBL" id="KAL3388331.1"/>
    </source>
</evidence>
<dbReference type="Proteomes" id="UP001627154">
    <property type="component" value="Unassembled WGS sequence"/>
</dbReference>
<proteinExistence type="predicted"/>
<dbReference type="EMBL" id="JBJJXI010000134">
    <property type="protein sequence ID" value="KAL3388331.1"/>
    <property type="molecule type" value="Genomic_DNA"/>
</dbReference>
<gene>
    <name evidence="2" type="ORF">TKK_016560</name>
</gene>
<accession>A0ABD2W6V0</accession>
<sequence>MWGDSTTNENGEEFERFLAESGLVVLNENRGEPTFQTVNGASFIDATFASPGIARKLNLWRVETWGQSDYRPIRMEFSFEDEVETPKRDARFCVKRGKWGKYTESLLESKNKIRATITEYADDVNKKADAINDGIVKACNDAIPTSTGKYKQQAWWTGCLRIAKKKTEMLRRRYVAIMTEGRSAQSIEQARRMYRIQRRR</sequence>
<dbReference type="InterPro" id="IPR036691">
    <property type="entry name" value="Endo/exonu/phosph_ase_sf"/>
</dbReference>